<dbReference type="Pfam" id="PF13144">
    <property type="entry name" value="ChapFlgA"/>
    <property type="match status" value="1"/>
</dbReference>
<comment type="subcellular location">
    <subcellularLocation>
        <location evidence="1">Periplasm</location>
    </subcellularLocation>
</comment>
<dbReference type="EMBL" id="NHSJ01000040">
    <property type="protein sequence ID" value="PPQ32340.1"/>
    <property type="molecule type" value="Genomic_DNA"/>
</dbReference>
<reference evidence="3 4" key="1">
    <citation type="journal article" date="2018" name="Arch. Microbiol.">
        <title>New insights into the metabolic potential of the phototrophic purple bacterium Rhodopila globiformis DSM 161(T) from its draft genome sequence and evidence for a vanadium-dependent nitrogenase.</title>
        <authorList>
            <person name="Imhoff J.F."/>
            <person name="Rahn T."/>
            <person name="Kunzel S."/>
            <person name="Neulinger S.C."/>
        </authorList>
    </citation>
    <scope>NUCLEOTIDE SEQUENCE [LARGE SCALE GENOMIC DNA]</scope>
    <source>
        <strain evidence="3 4">DSM 16996</strain>
    </source>
</reference>
<dbReference type="PANTHER" id="PTHR36307">
    <property type="entry name" value="FLAGELLA BASAL BODY P-RING FORMATION PROTEIN FLGA"/>
    <property type="match status" value="1"/>
</dbReference>
<keyword evidence="4" id="KW-1185">Reference proteome</keyword>
<dbReference type="GO" id="GO:0044780">
    <property type="term" value="P:bacterial-type flagellum assembly"/>
    <property type="evidence" value="ECO:0007669"/>
    <property type="project" value="InterPro"/>
</dbReference>
<comment type="caution">
    <text evidence="3">The sequence shown here is derived from an EMBL/GenBank/DDBJ whole genome shotgun (WGS) entry which is preliminary data.</text>
</comment>
<keyword evidence="3" id="KW-0969">Cilium</keyword>
<keyword evidence="1" id="KW-0732">Signal</keyword>
<dbReference type="InterPro" id="IPR039246">
    <property type="entry name" value="Flagellar_FlgA"/>
</dbReference>
<gene>
    <name evidence="3" type="ORF">CCR94_05905</name>
</gene>
<dbReference type="Gene3D" id="2.30.30.760">
    <property type="match status" value="1"/>
</dbReference>
<evidence type="ECO:0000259" key="2">
    <source>
        <dbReference type="Pfam" id="PF13144"/>
    </source>
</evidence>
<feature type="signal peptide" evidence="1">
    <location>
        <begin position="1"/>
        <end position="31"/>
    </location>
</feature>
<protein>
    <recommendedName>
        <fullName evidence="1">Flagella basal body P-ring formation protein FlgA</fullName>
    </recommendedName>
</protein>
<name>A0A2S6NCI8_9HYPH</name>
<evidence type="ECO:0000313" key="4">
    <source>
        <dbReference type="Proteomes" id="UP000239089"/>
    </source>
</evidence>
<evidence type="ECO:0000256" key="1">
    <source>
        <dbReference type="RuleBase" id="RU362063"/>
    </source>
</evidence>
<dbReference type="GO" id="GO:0042597">
    <property type="term" value="C:periplasmic space"/>
    <property type="evidence" value="ECO:0007669"/>
    <property type="project" value="UniProtKB-SubCell"/>
</dbReference>
<dbReference type="NCBIfam" id="TIGR03170">
    <property type="entry name" value="flgA_cterm"/>
    <property type="match status" value="1"/>
</dbReference>
<accession>A0A2S6NCI8</accession>
<dbReference type="PANTHER" id="PTHR36307:SF1">
    <property type="entry name" value="FLAGELLA BASAL BODY P-RING FORMATION PROTEIN FLGA"/>
    <property type="match status" value="1"/>
</dbReference>
<feature type="domain" description="Flagella basal body P-ring formation protein FlgA SAF" evidence="2">
    <location>
        <begin position="35"/>
        <end position="156"/>
    </location>
</feature>
<evidence type="ECO:0000313" key="3">
    <source>
        <dbReference type="EMBL" id="PPQ32340.1"/>
    </source>
</evidence>
<dbReference type="AlphaFoldDB" id="A0A2S6NCI8"/>
<keyword evidence="1" id="KW-1005">Bacterial flagellum biogenesis</keyword>
<dbReference type="OrthoDB" id="8448733at2"/>
<keyword evidence="1" id="KW-0574">Periplasm</keyword>
<keyword evidence="3" id="KW-0966">Cell projection</keyword>
<comment type="similarity">
    <text evidence="1">Belongs to the FlgA family.</text>
</comment>
<sequence length="159" mass="16486">MQRLARMWPACVAVVVATLAAALIVAGPARAGSREIVVPAQVIYPGDRITDAMLNDAPEPDGDLSGVLRERADIVGKAARRTLLPGRAIPAIAVEEPRAVSMGGLVQLVYQKDGLNIVTNAQALQNGYVGQVVQVRNIESGVIVTGAIQADGTVLVNGG</sequence>
<proteinExistence type="inferred from homology"/>
<keyword evidence="3" id="KW-0282">Flagellum</keyword>
<dbReference type="Proteomes" id="UP000239089">
    <property type="component" value="Unassembled WGS sequence"/>
</dbReference>
<feature type="chain" id="PRO_5017851234" description="Flagella basal body P-ring formation protein FlgA" evidence="1">
    <location>
        <begin position="32"/>
        <end position="159"/>
    </location>
</feature>
<organism evidence="3 4">
    <name type="scientific">Rhodoblastus sphagnicola</name>
    <dbReference type="NCBI Taxonomy" id="333368"/>
    <lineage>
        <taxon>Bacteria</taxon>
        <taxon>Pseudomonadati</taxon>
        <taxon>Pseudomonadota</taxon>
        <taxon>Alphaproteobacteria</taxon>
        <taxon>Hyphomicrobiales</taxon>
        <taxon>Rhodoblastaceae</taxon>
        <taxon>Rhodoblastus</taxon>
    </lineage>
</organism>
<dbReference type="CDD" id="cd11614">
    <property type="entry name" value="SAF_CpaB_FlgA_like"/>
    <property type="match status" value="1"/>
</dbReference>
<comment type="function">
    <text evidence="1">Involved in the assembly process of the P-ring formation. It may associate with FlgF on the rod constituting a structure essential for the P-ring assembly or may act as a modulator protein for the P-ring assembly.</text>
</comment>
<dbReference type="InterPro" id="IPR017585">
    <property type="entry name" value="SAF_FlgA"/>
</dbReference>